<dbReference type="AlphaFoldDB" id="A0A6B0UR45"/>
<reference evidence="2" key="1">
    <citation type="submission" date="2019-12" db="EMBL/GenBank/DDBJ databases">
        <title>An insight into the sialome of adult female Ixodes ricinus ticks feeding for 6 days.</title>
        <authorList>
            <person name="Perner J."/>
            <person name="Ribeiro J.M.C."/>
        </authorList>
    </citation>
    <scope>NUCLEOTIDE SEQUENCE</scope>
    <source>
        <strain evidence="2">Semi-engorged</strain>
        <tissue evidence="2">Salivary glands</tissue>
    </source>
</reference>
<protein>
    <submittedName>
        <fullName evidence="2">Putative secreted protein</fullName>
    </submittedName>
</protein>
<keyword evidence="1" id="KW-0732">Signal</keyword>
<sequence length="126" mass="13771">MRSGESVPPLLCFFLAFLLSASSFCSKMVPSSSFSQTTAPIFLVLLRRRMHGVVPSLRVAGFPGTLRGRLCLAQGTVGAEEPGERGMDLTETLMEALRPRLATGKVCRWGMQWNLLEKASPGTEIR</sequence>
<organism evidence="2">
    <name type="scientific">Ixodes ricinus</name>
    <name type="common">Common tick</name>
    <name type="synonym">Acarus ricinus</name>
    <dbReference type="NCBI Taxonomy" id="34613"/>
    <lineage>
        <taxon>Eukaryota</taxon>
        <taxon>Metazoa</taxon>
        <taxon>Ecdysozoa</taxon>
        <taxon>Arthropoda</taxon>
        <taxon>Chelicerata</taxon>
        <taxon>Arachnida</taxon>
        <taxon>Acari</taxon>
        <taxon>Parasitiformes</taxon>
        <taxon>Ixodida</taxon>
        <taxon>Ixodoidea</taxon>
        <taxon>Ixodidae</taxon>
        <taxon>Ixodinae</taxon>
        <taxon>Ixodes</taxon>
    </lineage>
</organism>
<name>A0A6B0UR45_IXORI</name>
<evidence type="ECO:0000256" key="1">
    <source>
        <dbReference type="SAM" id="SignalP"/>
    </source>
</evidence>
<feature type="chain" id="PRO_5025460119" evidence="1">
    <location>
        <begin position="24"/>
        <end position="126"/>
    </location>
</feature>
<evidence type="ECO:0000313" key="2">
    <source>
        <dbReference type="EMBL" id="MXU91838.1"/>
    </source>
</evidence>
<dbReference type="EMBL" id="GIFC01009755">
    <property type="protein sequence ID" value="MXU91838.1"/>
    <property type="molecule type" value="Transcribed_RNA"/>
</dbReference>
<proteinExistence type="predicted"/>
<feature type="signal peptide" evidence="1">
    <location>
        <begin position="1"/>
        <end position="23"/>
    </location>
</feature>
<accession>A0A6B0UR45</accession>